<evidence type="ECO:0008006" key="3">
    <source>
        <dbReference type="Google" id="ProtNLM"/>
    </source>
</evidence>
<sequence length="86" mass="9484">MHVSFMVLMTISLTSVYSFTSNSSHTSRDKLGCFLNSSKSNSENGGKVAALSIKSVIRHSRISCCLGWSLRVFTIVELNNAGLRWL</sequence>
<evidence type="ECO:0000256" key="1">
    <source>
        <dbReference type="SAM" id="SignalP"/>
    </source>
</evidence>
<reference evidence="2" key="1">
    <citation type="journal article" date="2016" name="Ticks Tick Borne Dis.">
        <title>De novo assembly and annotation of the salivary gland transcriptome of Rhipicephalus appendiculatus male and female ticks during blood feeding.</title>
        <authorList>
            <person name="de Castro M.H."/>
            <person name="de Klerk D."/>
            <person name="Pienaar R."/>
            <person name="Latif A.A."/>
            <person name="Rees D.J."/>
            <person name="Mans B.J."/>
        </authorList>
    </citation>
    <scope>NUCLEOTIDE SEQUENCE</scope>
    <source>
        <tissue evidence="2">Salivary glands</tissue>
    </source>
</reference>
<name>A0A131YGK7_RHIAP</name>
<feature type="chain" id="PRO_5007285067" description="Secreted protein" evidence="1">
    <location>
        <begin position="19"/>
        <end position="86"/>
    </location>
</feature>
<proteinExistence type="predicted"/>
<feature type="signal peptide" evidence="1">
    <location>
        <begin position="1"/>
        <end position="18"/>
    </location>
</feature>
<dbReference type="AlphaFoldDB" id="A0A131YGK7"/>
<protein>
    <recommendedName>
        <fullName evidence="3">Secreted protein</fullName>
    </recommendedName>
</protein>
<organism evidence="2">
    <name type="scientific">Rhipicephalus appendiculatus</name>
    <name type="common">Brown ear tick</name>
    <dbReference type="NCBI Taxonomy" id="34631"/>
    <lineage>
        <taxon>Eukaryota</taxon>
        <taxon>Metazoa</taxon>
        <taxon>Ecdysozoa</taxon>
        <taxon>Arthropoda</taxon>
        <taxon>Chelicerata</taxon>
        <taxon>Arachnida</taxon>
        <taxon>Acari</taxon>
        <taxon>Parasitiformes</taxon>
        <taxon>Ixodida</taxon>
        <taxon>Ixodoidea</taxon>
        <taxon>Ixodidae</taxon>
        <taxon>Rhipicephalinae</taxon>
        <taxon>Rhipicephalus</taxon>
        <taxon>Rhipicephalus</taxon>
    </lineage>
</organism>
<dbReference type="EMBL" id="GEDV01010937">
    <property type="protein sequence ID" value="JAP77620.1"/>
    <property type="molecule type" value="Transcribed_RNA"/>
</dbReference>
<keyword evidence="1" id="KW-0732">Signal</keyword>
<evidence type="ECO:0000313" key="2">
    <source>
        <dbReference type="EMBL" id="JAP77620.1"/>
    </source>
</evidence>
<accession>A0A131YGK7</accession>